<keyword evidence="11" id="KW-0092">Biotin</keyword>
<evidence type="ECO:0000259" key="15">
    <source>
        <dbReference type="PROSITE" id="PS50979"/>
    </source>
</evidence>
<dbReference type="Gene3D" id="3.30.470.20">
    <property type="entry name" value="ATP-grasp fold, B domain"/>
    <property type="match status" value="1"/>
</dbReference>
<dbReference type="Pfam" id="PF02786">
    <property type="entry name" value="CPSase_L_D2"/>
    <property type="match status" value="1"/>
</dbReference>
<dbReference type="Gene3D" id="3.40.50.20">
    <property type="match status" value="1"/>
</dbReference>
<dbReference type="PANTHER" id="PTHR18866">
    <property type="entry name" value="CARBOXYLASE:PYRUVATE/ACETYL-COA/PROPIONYL-COA CARBOXYLASE"/>
    <property type="match status" value="1"/>
</dbReference>
<evidence type="ECO:0000313" key="16">
    <source>
        <dbReference type="EMBL" id="SET98540.1"/>
    </source>
</evidence>
<evidence type="ECO:0000256" key="8">
    <source>
        <dbReference type="ARBA" id="ARBA00022832"/>
    </source>
</evidence>
<evidence type="ECO:0000313" key="17">
    <source>
        <dbReference type="Proteomes" id="UP000199095"/>
    </source>
</evidence>
<gene>
    <name evidence="16" type="ORF">SAMN05421676_11334</name>
</gene>
<dbReference type="STRING" id="237682.SAMN05421676_11334"/>
<comment type="catalytic activity">
    <reaction evidence="12">
        <text>N(6)-biotinyl-L-lysyl-[protein] + hydrogencarbonate + ATP = N(6)-carboxybiotinyl-L-lysyl-[protein] + ADP + phosphate + H(+)</text>
        <dbReference type="Rhea" id="RHEA:13501"/>
        <dbReference type="Rhea" id="RHEA-COMP:10505"/>
        <dbReference type="Rhea" id="RHEA-COMP:10506"/>
        <dbReference type="ChEBI" id="CHEBI:15378"/>
        <dbReference type="ChEBI" id="CHEBI:17544"/>
        <dbReference type="ChEBI" id="CHEBI:30616"/>
        <dbReference type="ChEBI" id="CHEBI:43474"/>
        <dbReference type="ChEBI" id="CHEBI:83144"/>
        <dbReference type="ChEBI" id="CHEBI:83145"/>
        <dbReference type="ChEBI" id="CHEBI:456216"/>
        <dbReference type="EC" id="6.3.4.14"/>
    </reaction>
</comment>
<keyword evidence="17" id="KW-1185">Reference proteome</keyword>
<evidence type="ECO:0000256" key="2">
    <source>
        <dbReference type="ARBA" id="ARBA00004956"/>
    </source>
</evidence>
<dbReference type="EC" id="6.3.4.14" evidence="4"/>
<dbReference type="Pfam" id="PF00289">
    <property type="entry name" value="Biotin_carb_N"/>
    <property type="match status" value="1"/>
</dbReference>
<dbReference type="Proteomes" id="UP000199095">
    <property type="component" value="Unassembled WGS sequence"/>
</dbReference>
<feature type="domain" description="Biotin carboxylation" evidence="15">
    <location>
        <begin position="1"/>
        <end position="445"/>
    </location>
</feature>
<comment type="function">
    <text evidence="1">This protein is a component of the acetyl coenzyme A carboxylase complex; first, biotin carboxylase catalyzes the carboxylation of the carrier protein and then the transcarboxylase transfers the carboxyl group to form malonyl-CoA.</text>
</comment>
<dbReference type="PROSITE" id="PS00867">
    <property type="entry name" value="CPSASE_2"/>
    <property type="match status" value="1"/>
</dbReference>
<keyword evidence="7 13" id="KW-0547">Nucleotide-binding</keyword>
<dbReference type="EMBL" id="FOHJ01000013">
    <property type="protein sequence ID" value="SET98540.1"/>
    <property type="molecule type" value="Genomic_DNA"/>
</dbReference>
<dbReference type="SUPFAM" id="SSF52440">
    <property type="entry name" value="PreATP-grasp domain"/>
    <property type="match status" value="1"/>
</dbReference>
<dbReference type="OrthoDB" id="9807469at2"/>
<dbReference type="GO" id="GO:0004075">
    <property type="term" value="F:biotin carboxylase activity"/>
    <property type="evidence" value="ECO:0007669"/>
    <property type="project" value="UniProtKB-EC"/>
</dbReference>
<dbReference type="Pfam" id="PF02785">
    <property type="entry name" value="Biotin_carb_C"/>
    <property type="match status" value="1"/>
</dbReference>
<organism evidence="16 17">
    <name type="scientific">Salinibacillus kushneri</name>
    <dbReference type="NCBI Taxonomy" id="237682"/>
    <lineage>
        <taxon>Bacteria</taxon>
        <taxon>Bacillati</taxon>
        <taxon>Bacillota</taxon>
        <taxon>Bacilli</taxon>
        <taxon>Bacillales</taxon>
        <taxon>Bacillaceae</taxon>
        <taxon>Salinibacillus</taxon>
    </lineage>
</organism>
<comment type="pathway">
    <text evidence="2">Lipid metabolism; malonyl-CoA biosynthesis; malonyl-CoA from acetyl-CoA: step 1/1.</text>
</comment>
<dbReference type="PROSITE" id="PS50979">
    <property type="entry name" value="BC"/>
    <property type="match status" value="1"/>
</dbReference>
<dbReference type="GO" id="GO:0006633">
    <property type="term" value="P:fatty acid biosynthetic process"/>
    <property type="evidence" value="ECO:0007669"/>
    <property type="project" value="UniProtKB-KW"/>
</dbReference>
<dbReference type="NCBIfam" id="NF006367">
    <property type="entry name" value="PRK08591.1"/>
    <property type="match status" value="1"/>
</dbReference>
<dbReference type="InterPro" id="IPR005481">
    <property type="entry name" value="BC-like_N"/>
</dbReference>
<dbReference type="PROSITE" id="PS50975">
    <property type="entry name" value="ATP_GRASP"/>
    <property type="match status" value="1"/>
</dbReference>
<dbReference type="Gene3D" id="3.30.1490.20">
    <property type="entry name" value="ATP-grasp fold, A domain"/>
    <property type="match status" value="1"/>
</dbReference>
<dbReference type="GO" id="GO:0046872">
    <property type="term" value="F:metal ion binding"/>
    <property type="evidence" value="ECO:0007669"/>
    <property type="project" value="InterPro"/>
</dbReference>
<keyword evidence="8" id="KW-0276">Fatty acid metabolism</keyword>
<dbReference type="GO" id="GO:0005524">
    <property type="term" value="F:ATP binding"/>
    <property type="evidence" value="ECO:0007669"/>
    <property type="project" value="UniProtKB-UniRule"/>
</dbReference>
<comment type="subunit">
    <text evidence="3">Acetyl-CoA carboxylase is a heterohexamer of biotin carboxyl carrier protein, biotin carboxylase and the two subunits of carboxyl transferase in a 2:2 complex.</text>
</comment>
<dbReference type="InterPro" id="IPR016185">
    <property type="entry name" value="PreATP-grasp_dom_sf"/>
</dbReference>
<evidence type="ECO:0000256" key="5">
    <source>
        <dbReference type="ARBA" id="ARBA00022516"/>
    </source>
</evidence>
<keyword evidence="10" id="KW-0443">Lipid metabolism</keyword>
<dbReference type="SUPFAM" id="SSF51246">
    <property type="entry name" value="Rudiment single hybrid motif"/>
    <property type="match status" value="1"/>
</dbReference>
<evidence type="ECO:0000256" key="6">
    <source>
        <dbReference type="ARBA" id="ARBA00022598"/>
    </source>
</evidence>
<dbReference type="SMART" id="SM00878">
    <property type="entry name" value="Biotin_carb_C"/>
    <property type="match status" value="1"/>
</dbReference>
<sequence length="451" mass="50483">MFHKILVANRGEIAARVIRTCKKLGIETVAIYSEADSGSLHVKMADESYQVGGNQVQESYLNMDRIFEVIHESGAEAVHPGYGLMSENPDFARRCQEDSIVFIGPSPEVIAKMGSKIESRKTMQEAGVPVVPGIQYPLEDAEEAAHVANKMGYPVMLKASSGGGGIGMQIAHNEEEVKKAFEGNQKRAQTFFGDGAMYVEKYISNPRHIEIQVLADQAGETVYLWERECSIQRRHQKVVEEAPSPFLDVETRKRMGEAAVKGAKSIGYYNAGTIEFLVDEEKNFYFLEMNTRLQVEHPVTEEITGLDLVEEQIRIASGKPLTLEQTRIKKEGHAMEVRIYAEDPKTFFPSPGQITELNYPEGENIRHELAVHSQSKVTPFYDPMIAKLVVSGKTRDEVIHSLLNVLENYKVEGIKTNIPMLIDVVQHQAFQSGDTTTDFVSKYLQGQHAKF</sequence>
<proteinExistence type="predicted"/>
<dbReference type="InterPro" id="IPR005482">
    <property type="entry name" value="Biotin_COase_C"/>
</dbReference>
<dbReference type="InterPro" id="IPR011761">
    <property type="entry name" value="ATP-grasp"/>
</dbReference>
<dbReference type="InterPro" id="IPR011054">
    <property type="entry name" value="Rudment_hybrid_motif"/>
</dbReference>
<reference evidence="17" key="1">
    <citation type="submission" date="2016-10" db="EMBL/GenBank/DDBJ databases">
        <authorList>
            <person name="Varghese N."/>
            <person name="Submissions S."/>
        </authorList>
    </citation>
    <scope>NUCLEOTIDE SEQUENCE [LARGE SCALE GENOMIC DNA]</scope>
    <source>
        <strain evidence="17">CGMCC 1.3566</strain>
    </source>
</reference>
<feature type="domain" description="ATP-grasp" evidence="14">
    <location>
        <begin position="120"/>
        <end position="317"/>
    </location>
</feature>
<dbReference type="FunFam" id="3.40.50.20:FF:000010">
    <property type="entry name" value="Propionyl-CoA carboxylase subunit alpha"/>
    <property type="match status" value="1"/>
</dbReference>
<evidence type="ECO:0000256" key="3">
    <source>
        <dbReference type="ARBA" id="ARBA00011750"/>
    </source>
</evidence>
<dbReference type="FunFam" id="3.30.1490.20:FF:000003">
    <property type="entry name" value="acetyl-CoA carboxylase isoform X1"/>
    <property type="match status" value="1"/>
</dbReference>
<dbReference type="InterPro" id="IPR050856">
    <property type="entry name" value="Biotin_carboxylase_complex"/>
</dbReference>
<dbReference type="InterPro" id="IPR013815">
    <property type="entry name" value="ATP_grasp_subdomain_1"/>
</dbReference>
<protein>
    <recommendedName>
        <fullName evidence="4">biotin carboxylase</fullName>
        <ecNumber evidence="4">6.3.4.14</ecNumber>
    </recommendedName>
</protein>
<dbReference type="InterPro" id="IPR011764">
    <property type="entry name" value="Biotin_carboxylation_dom"/>
</dbReference>
<dbReference type="InterPro" id="IPR005479">
    <property type="entry name" value="CPAse_ATP-bd"/>
</dbReference>
<keyword evidence="9 13" id="KW-0067">ATP-binding</keyword>
<evidence type="ECO:0000256" key="7">
    <source>
        <dbReference type="ARBA" id="ARBA00022741"/>
    </source>
</evidence>
<evidence type="ECO:0000256" key="11">
    <source>
        <dbReference type="ARBA" id="ARBA00023267"/>
    </source>
</evidence>
<evidence type="ECO:0000256" key="10">
    <source>
        <dbReference type="ARBA" id="ARBA00023160"/>
    </source>
</evidence>
<dbReference type="PROSITE" id="PS00866">
    <property type="entry name" value="CPSASE_1"/>
    <property type="match status" value="1"/>
</dbReference>
<name>A0A1I0IN47_9BACI</name>
<dbReference type="SUPFAM" id="SSF56059">
    <property type="entry name" value="Glutathione synthetase ATP-binding domain-like"/>
    <property type="match status" value="1"/>
</dbReference>
<evidence type="ECO:0000256" key="4">
    <source>
        <dbReference type="ARBA" id="ARBA00013263"/>
    </source>
</evidence>
<keyword evidence="5" id="KW-0444">Lipid biosynthesis</keyword>
<dbReference type="PANTHER" id="PTHR18866:SF33">
    <property type="entry name" value="METHYLCROTONOYL-COA CARBOXYLASE SUBUNIT ALPHA, MITOCHONDRIAL-RELATED"/>
    <property type="match status" value="1"/>
</dbReference>
<evidence type="ECO:0000256" key="12">
    <source>
        <dbReference type="ARBA" id="ARBA00048600"/>
    </source>
</evidence>
<evidence type="ECO:0000256" key="9">
    <source>
        <dbReference type="ARBA" id="ARBA00022840"/>
    </source>
</evidence>
<accession>A0A1I0IN47</accession>
<evidence type="ECO:0000256" key="13">
    <source>
        <dbReference type="PROSITE-ProRule" id="PRU00409"/>
    </source>
</evidence>
<keyword evidence="10" id="KW-0275">Fatty acid biosynthesis</keyword>
<dbReference type="FunFam" id="3.30.470.20:FF:000028">
    <property type="entry name" value="Methylcrotonoyl-CoA carboxylase subunit alpha, mitochondrial"/>
    <property type="match status" value="1"/>
</dbReference>
<evidence type="ECO:0000259" key="14">
    <source>
        <dbReference type="PROSITE" id="PS50975"/>
    </source>
</evidence>
<keyword evidence="6" id="KW-0436">Ligase</keyword>
<evidence type="ECO:0000256" key="1">
    <source>
        <dbReference type="ARBA" id="ARBA00003761"/>
    </source>
</evidence>
<dbReference type="AlphaFoldDB" id="A0A1I0IN47"/>
<dbReference type="RefSeq" id="WP_093137145.1">
    <property type="nucleotide sequence ID" value="NZ_FOHJ01000013.1"/>
</dbReference>